<sequence>MPVLHPLSSLDVLVGRAVDTASEPEPLQVVCSWPLSGQYGGGSRILYYVLVAACVLARKTEWLRNACLAAALILPATAAIHAIVLASFHSDEAVDMDIYGALQLCSIGILTAPATVRLSKTYFNNPGRNVLFVWTVLVVAGLLALTVEFFRTESKVCRNGEGQPIGPIDGFPDKQINITCGLICEEGKPYNPMRTGTADDVNLVPRPYHLTFGAATLVAAASCVPGILSMVSIWNKIAKLNWNKQFGAHDADEVIEGTNGATEKGMKSVNEVIRRLLSVVELPVFGGAVLALIIVGELNFWSPPLHFRIEPFENIGQWSSIVASVFAAIGSLYMLLAKYLEKAEEESIEDPLSHYRCTCDHTNCSSRPNSLSDRPETASPHHVPTRIPDTGPRASRHDTEPTHMLSPYRTETFPNADDADNGLGIYQVDSHTSAGSNIRGVTGALVRMVTALERVSPERFDDEAAFKRGKVTGFPEIPGEQFRHERLPQIKRQWGEPSVDPEDCLAAPRGRRSRANSFSGSISRSSSIGSRAHSPQPPARRSTTGPGPLMLGLPTTHSPETTSESIFPSRPSAELEHPKSQGTVVTLHEGPNSPAIVLSVDDDSNDAPESPTAPPIIETRPPIHREQRHSNKCPDPASISLQRRRRVRYRKPRRLVRGDMGAGRGRPGMF</sequence>
<comment type="caution">
    <text evidence="3">The sequence shown here is derived from an EMBL/GenBank/DDBJ whole genome shotgun (WGS) entry which is preliminary data.</text>
</comment>
<feature type="transmembrane region" description="Helical" evidence="2">
    <location>
        <begin position="130"/>
        <end position="150"/>
    </location>
</feature>
<name>A0AAN7CLI1_9PEZI</name>
<feature type="transmembrane region" description="Helical" evidence="2">
    <location>
        <begin position="276"/>
        <end position="295"/>
    </location>
</feature>
<feature type="compositionally biased region" description="Low complexity" evidence="1">
    <location>
        <begin position="554"/>
        <end position="565"/>
    </location>
</feature>
<feature type="compositionally biased region" description="Low complexity" evidence="1">
    <location>
        <begin position="515"/>
        <end position="534"/>
    </location>
</feature>
<evidence type="ECO:0000313" key="3">
    <source>
        <dbReference type="EMBL" id="KAK4244314.1"/>
    </source>
</evidence>
<feature type="region of interest" description="Disordered" evidence="1">
    <location>
        <begin position="364"/>
        <end position="416"/>
    </location>
</feature>
<keyword evidence="2" id="KW-1133">Transmembrane helix</keyword>
<keyword evidence="4" id="KW-1185">Reference proteome</keyword>
<protein>
    <submittedName>
        <fullName evidence="3">Uncharacterized protein</fullName>
    </submittedName>
</protein>
<reference evidence="3" key="2">
    <citation type="submission" date="2023-05" db="EMBL/GenBank/DDBJ databases">
        <authorList>
            <consortium name="Lawrence Berkeley National Laboratory"/>
            <person name="Steindorff A."/>
            <person name="Hensen N."/>
            <person name="Bonometti L."/>
            <person name="Westerberg I."/>
            <person name="Brannstrom I.O."/>
            <person name="Guillou S."/>
            <person name="Cros-Aarteil S."/>
            <person name="Calhoun S."/>
            <person name="Haridas S."/>
            <person name="Kuo A."/>
            <person name="Mondo S."/>
            <person name="Pangilinan J."/>
            <person name="Riley R."/>
            <person name="Labutti K."/>
            <person name="Andreopoulos B."/>
            <person name="Lipzen A."/>
            <person name="Chen C."/>
            <person name="Yanf M."/>
            <person name="Daum C."/>
            <person name="Ng V."/>
            <person name="Clum A."/>
            <person name="Ohm R."/>
            <person name="Martin F."/>
            <person name="Silar P."/>
            <person name="Natvig D."/>
            <person name="Lalanne C."/>
            <person name="Gautier V."/>
            <person name="Ament-Velasquez S.L."/>
            <person name="Kruys A."/>
            <person name="Hutchinson M.I."/>
            <person name="Powell A.J."/>
            <person name="Barry K."/>
            <person name="Miller A.N."/>
            <person name="Grigoriev I.V."/>
            <person name="Debuchy R."/>
            <person name="Gladieux P."/>
            <person name="Thoren M.H."/>
            <person name="Johannesson H."/>
        </authorList>
    </citation>
    <scope>NUCLEOTIDE SEQUENCE</scope>
    <source>
        <strain evidence="3">CBS 359.72</strain>
    </source>
</reference>
<evidence type="ECO:0000313" key="4">
    <source>
        <dbReference type="Proteomes" id="UP001303647"/>
    </source>
</evidence>
<dbReference type="Proteomes" id="UP001303647">
    <property type="component" value="Unassembled WGS sequence"/>
</dbReference>
<feature type="transmembrane region" description="Helical" evidence="2">
    <location>
        <begin position="98"/>
        <end position="118"/>
    </location>
</feature>
<feature type="transmembrane region" description="Helical" evidence="2">
    <location>
        <begin position="212"/>
        <end position="234"/>
    </location>
</feature>
<organism evidence="3 4">
    <name type="scientific">Corynascus novoguineensis</name>
    <dbReference type="NCBI Taxonomy" id="1126955"/>
    <lineage>
        <taxon>Eukaryota</taxon>
        <taxon>Fungi</taxon>
        <taxon>Dikarya</taxon>
        <taxon>Ascomycota</taxon>
        <taxon>Pezizomycotina</taxon>
        <taxon>Sordariomycetes</taxon>
        <taxon>Sordariomycetidae</taxon>
        <taxon>Sordariales</taxon>
        <taxon>Chaetomiaceae</taxon>
        <taxon>Corynascus</taxon>
    </lineage>
</organism>
<reference evidence="3" key="1">
    <citation type="journal article" date="2023" name="Mol. Phylogenet. Evol.">
        <title>Genome-scale phylogeny and comparative genomics of the fungal order Sordariales.</title>
        <authorList>
            <person name="Hensen N."/>
            <person name="Bonometti L."/>
            <person name="Westerberg I."/>
            <person name="Brannstrom I.O."/>
            <person name="Guillou S."/>
            <person name="Cros-Aarteil S."/>
            <person name="Calhoun S."/>
            <person name="Haridas S."/>
            <person name="Kuo A."/>
            <person name="Mondo S."/>
            <person name="Pangilinan J."/>
            <person name="Riley R."/>
            <person name="LaButti K."/>
            <person name="Andreopoulos B."/>
            <person name="Lipzen A."/>
            <person name="Chen C."/>
            <person name="Yan M."/>
            <person name="Daum C."/>
            <person name="Ng V."/>
            <person name="Clum A."/>
            <person name="Steindorff A."/>
            <person name="Ohm R.A."/>
            <person name="Martin F."/>
            <person name="Silar P."/>
            <person name="Natvig D.O."/>
            <person name="Lalanne C."/>
            <person name="Gautier V."/>
            <person name="Ament-Velasquez S.L."/>
            <person name="Kruys A."/>
            <person name="Hutchinson M.I."/>
            <person name="Powell A.J."/>
            <person name="Barry K."/>
            <person name="Miller A.N."/>
            <person name="Grigoriev I.V."/>
            <person name="Debuchy R."/>
            <person name="Gladieux P."/>
            <person name="Hiltunen Thoren M."/>
            <person name="Johannesson H."/>
        </authorList>
    </citation>
    <scope>NUCLEOTIDE SEQUENCE</scope>
    <source>
        <strain evidence="3">CBS 359.72</strain>
    </source>
</reference>
<dbReference type="EMBL" id="MU857745">
    <property type="protein sequence ID" value="KAK4244314.1"/>
    <property type="molecule type" value="Genomic_DNA"/>
</dbReference>
<keyword evidence="2" id="KW-0812">Transmembrane</keyword>
<feature type="transmembrane region" description="Helical" evidence="2">
    <location>
        <begin position="315"/>
        <end position="336"/>
    </location>
</feature>
<keyword evidence="2" id="KW-0472">Membrane</keyword>
<gene>
    <name evidence="3" type="ORF">C7999DRAFT_43997</name>
</gene>
<dbReference type="AlphaFoldDB" id="A0AAN7CLI1"/>
<feature type="transmembrane region" description="Helical" evidence="2">
    <location>
        <begin position="66"/>
        <end position="86"/>
    </location>
</feature>
<accession>A0AAN7CLI1</accession>
<evidence type="ECO:0000256" key="1">
    <source>
        <dbReference type="SAM" id="MobiDB-lite"/>
    </source>
</evidence>
<evidence type="ECO:0000256" key="2">
    <source>
        <dbReference type="SAM" id="Phobius"/>
    </source>
</evidence>
<feature type="region of interest" description="Disordered" evidence="1">
    <location>
        <begin position="473"/>
        <end position="645"/>
    </location>
</feature>
<proteinExistence type="predicted"/>